<keyword evidence="2" id="KW-1185">Reference proteome</keyword>
<comment type="caution">
    <text evidence="1">The sequence shown here is derived from an EMBL/GenBank/DDBJ whole genome shotgun (WGS) entry which is preliminary data.</text>
</comment>
<proteinExistence type="predicted"/>
<gene>
    <name evidence="1" type="ORF">MENTE1834_LOCUS4024</name>
</gene>
<name>A0ACB0XVD5_MELEN</name>
<reference evidence="1" key="1">
    <citation type="submission" date="2023-11" db="EMBL/GenBank/DDBJ databases">
        <authorList>
            <person name="Poullet M."/>
        </authorList>
    </citation>
    <scope>NUCLEOTIDE SEQUENCE</scope>
    <source>
        <strain evidence="1">E1834</strain>
    </source>
</reference>
<evidence type="ECO:0000313" key="1">
    <source>
        <dbReference type="EMBL" id="CAK5019037.1"/>
    </source>
</evidence>
<dbReference type="Proteomes" id="UP001497535">
    <property type="component" value="Unassembled WGS sequence"/>
</dbReference>
<organism evidence="1 2">
    <name type="scientific">Meloidogyne enterolobii</name>
    <name type="common">Root-knot nematode worm</name>
    <name type="synonym">Meloidogyne mayaguensis</name>
    <dbReference type="NCBI Taxonomy" id="390850"/>
    <lineage>
        <taxon>Eukaryota</taxon>
        <taxon>Metazoa</taxon>
        <taxon>Ecdysozoa</taxon>
        <taxon>Nematoda</taxon>
        <taxon>Chromadorea</taxon>
        <taxon>Rhabditida</taxon>
        <taxon>Tylenchina</taxon>
        <taxon>Tylenchomorpha</taxon>
        <taxon>Tylenchoidea</taxon>
        <taxon>Meloidogynidae</taxon>
        <taxon>Meloidogyninae</taxon>
        <taxon>Meloidogyne</taxon>
    </lineage>
</organism>
<protein>
    <submittedName>
        <fullName evidence="1">Uncharacterized protein</fullName>
    </submittedName>
</protein>
<dbReference type="EMBL" id="CAVMJV010000003">
    <property type="protein sequence ID" value="CAK5019037.1"/>
    <property type="molecule type" value="Genomic_DNA"/>
</dbReference>
<sequence>MATLTNSSTRKRSKNSVSEIDSSDRLAEIQTKLTTAGISISPSNSNPDLISTINLLVTLVIQQTKQISTLQESLIKIEQHLSTKNSDSPPEDKEKSRSIVVVGVPESEGRNDREKFVNDKKTINNIIDSLGIPADPVTIYRMGKQRTDNKGRPLKVIMPSSFHQRLVLARAKSLRSSPSLSNIFIRPSQTREERQKEFELRKECRERNNALKEGEPPWKIYKGKIVRAFNHDSF</sequence>
<accession>A0ACB0XVD5</accession>
<evidence type="ECO:0000313" key="2">
    <source>
        <dbReference type="Proteomes" id="UP001497535"/>
    </source>
</evidence>